<evidence type="ECO:0000259" key="6">
    <source>
        <dbReference type="Pfam" id="PF22939"/>
    </source>
</evidence>
<dbReference type="SUPFAM" id="SSF53167">
    <property type="entry name" value="Purine and uridine phosphorylases"/>
    <property type="match status" value="1"/>
</dbReference>
<dbReference type="PANTHER" id="PTHR24161:SF117">
    <property type="entry name" value="ZU5 DOMAIN-CONTAINING PROTEIN"/>
    <property type="match status" value="1"/>
</dbReference>
<dbReference type="InterPro" id="IPR036770">
    <property type="entry name" value="Ankyrin_rpt-contain_sf"/>
</dbReference>
<dbReference type="PANTHER" id="PTHR24161">
    <property type="entry name" value="ANK_REP_REGION DOMAIN-CONTAINING PROTEIN-RELATED"/>
    <property type="match status" value="1"/>
</dbReference>
<dbReference type="Pfam" id="PF24883">
    <property type="entry name" value="NPHP3_N"/>
    <property type="match status" value="1"/>
</dbReference>
<protein>
    <recommendedName>
        <fullName evidence="10">Nucleoside phosphorylase domain-containing protein</fullName>
    </recommendedName>
</protein>
<dbReference type="AlphaFoldDB" id="A0A8H4X3C4"/>
<evidence type="ECO:0000256" key="2">
    <source>
        <dbReference type="ARBA" id="ARBA00023043"/>
    </source>
</evidence>
<dbReference type="SMART" id="SM00248">
    <property type="entry name" value="ANK"/>
    <property type="match status" value="11"/>
</dbReference>
<dbReference type="SUPFAM" id="SSF48403">
    <property type="entry name" value="Ankyrin repeat"/>
    <property type="match status" value="1"/>
</dbReference>
<gene>
    <name evidence="8" type="ORF">FGADI_1054</name>
</gene>
<evidence type="ECO:0000259" key="7">
    <source>
        <dbReference type="Pfam" id="PF24883"/>
    </source>
</evidence>
<feature type="repeat" description="ANK" evidence="3">
    <location>
        <begin position="933"/>
        <end position="961"/>
    </location>
</feature>
<dbReference type="InterPro" id="IPR002110">
    <property type="entry name" value="Ankyrin_rpt"/>
</dbReference>
<keyword evidence="1" id="KW-0677">Repeat</keyword>
<feature type="repeat" description="ANK" evidence="3">
    <location>
        <begin position="1061"/>
        <end position="1093"/>
    </location>
</feature>
<dbReference type="Gene3D" id="3.40.50.1580">
    <property type="entry name" value="Nucleoside phosphorylase domain"/>
    <property type="match status" value="1"/>
</dbReference>
<feature type="repeat" description="ANK" evidence="3">
    <location>
        <begin position="1027"/>
        <end position="1059"/>
    </location>
</feature>
<feature type="repeat" description="ANK" evidence="3">
    <location>
        <begin position="1128"/>
        <end position="1160"/>
    </location>
</feature>
<reference evidence="8" key="1">
    <citation type="journal article" date="2020" name="BMC Genomics">
        <title>Correction to: Identification and distribution of gene clusters required for synthesis of sphingolipid metabolism inhibitors in diverse species of the filamentous fungus Fusarium.</title>
        <authorList>
            <person name="Kim H.S."/>
            <person name="Lohmar J.M."/>
            <person name="Busman M."/>
            <person name="Brown D.W."/>
            <person name="Naumann T.A."/>
            <person name="Divon H.H."/>
            <person name="Lysoe E."/>
            <person name="Uhlig S."/>
            <person name="Proctor R.H."/>
        </authorList>
    </citation>
    <scope>NUCLEOTIDE SEQUENCE</scope>
    <source>
        <strain evidence="8">NRRL 45417</strain>
    </source>
</reference>
<dbReference type="Proteomes" id="UP000604273">
    <property type="component" value="Unassembled WGS sequence"/>
</dbReference>
<evidence type="ECO:0000313" key="8">
    <source>
        <dbReference type="EMBL" id="KAF4960407.1"/>
    </source>
</evidence>
<organism evidence="8 9">
    <name type="scientific">Fusarium gaditjirri</name>
    <dbReference type="NCBI Taxonomy" id="282569"/>
    <lineage>
        <taxon>Eukaryota</taxon>
        <taxon>Fungi</taxon>
        <taxon>Dikarya</taxon>
        <taxon>Ascomycota</taxon>
        <taxon>Pezizomycotina</taxon>
        <taxon>Sordariomycetes</taxon>
        <taxon>Hypocreomycetidae</taxon>
        <taxon>Hypocreales</taxon>
        <taxon>Nectriaceae</taxon>
        <taxon>Fusarium</taxon>
        <taxon>Fusarium nisikadoi species complex</taxon>
    </lineage>
</organism>
<evidence type="ECO:0008006" key="10">
    <source>
        <dbReference type="Google" id="ProtNLM"/>
    </source>
</evidence>
<reference evidence="8" key="2">
    <citation type="submission" date="2020-05" db="EMBL/GenBank/DDBJ databases">
        <authorList>
            <person name="Kim H.-S."/>
            <person name="Proctor R.H."/>
            <person name="Brown D.W."/>
        </authorList>
    </citation>
    <scope>NUCLEOTIDE SEQUENCE</scope>
    <source>
        <strain evidence="8">NRRL 45417</strain>
    </source>
</reference>
<evidence type="ECO:0000259" key="5">
    <source>
        <dbReference type="Pfam" id="PF01048"/>
    </source>
</evidence>
<dbReference type="InterPro" id="IPR035994">
    <property type="entry name" value="Nucleoside_phosphorylase_sf"/>
</dbReference>
<dbReference type="PROSITE" id="PS50297">
    <property type="entry name" value="ANK_REP_REGION"/>
    <property type="match status" value="10"/>
</dbReference>
<dbReference type="GO" id="GO:0003824">
    <property type="term" value="F:catalytic activity"/>
    <property type="evidence" value="ECO:0007669"/>
    <property type="project" value="InterPro"/>
</dbReference>
<dbReference type="SUPFAM" id="SSF52540">
    <property type="entry name" value="P-loop containing nucleoside triphosphate hydrolases"/>
    <property type="match status" value="1"/>
</dbReference>
<dbReference type="Pfam" id="PF22939">
    <property type="entry name" value="WHD_GPIID"/>
    <property type="match status" value="1"/>
</dbReference>
<feature type="domain" description="Nucleoside phosphorylase" evidence="5">
    <location>
        <begin position="248"/>
        <end position="331"/>
    </location>
</feature>
<dbReference type="PROSITE" id="PS50088">
    <property type="entry name" value="ANK_REPEAT"/>
    <property type="match status" value="10"/>
</dbReference>
<name>A0A8H4X3C4_9HYPO</name>
<keyword evidence="2 3" id="KW-0040">ANK repeat</keyword>
<evidence type="ECO:0000313" key="9">
    <source>
        <dbReference type="Proteomes" id="UP000604273"/>
    </source>
</evidence>
<dbReference type="GO" id="GO:0009116">
    <property type="term" value="P:nucleoside metabolic process"/>
    <property type="evidence" value="ECO:0007669"/>
    <property type="project" value="InterPro"/>
</dbReference>
<feature type="repeat" description="ANK" evidence="3">
    <location>
        <begin position="993"/>
        <end position="1025"/>
    </location>
</feature>
<dbReference type="InterPro" id="IPR056884">
    <property type="entry name" value="NPHP3-like_N"/>
</dbReference>
<feature type="domain" description="GPI inositol-deacylase winged helix" evidence="6">
    <location>
        <begin position="687"/>
        <end position="764"/>
    </location>
</feature>
<proteinExistence type="predicted"/>
<feature type="repeat" description="ANK" evidence="3">
    <location>
        <begin position="960"/>
        <end position="992"/>
    </location>
</feature>
<dbReference type="Pfam" id="PF12796">
    <property type="entry name" value="Ank_2"/>
    <property type="match status" value="4"/>
</dbReference>
<dbReference type="EMBL" id="JABFAI010000024">
    <property type="protein sequence ID" value="KAF4960407.1"/>
    <property type="molecule type" value="Genomic_DNA"/>
</dbReference>
<dbReference type="Pfam" id="PF01048">
    <property type="entry name" value="PNP_UDP_1"/>
    <property type="match status" value="1"/>
</dbReference>
<evidence type="ECO:0000256" key="3">
    <source>
        <dbReference type="PROSITE-ProRule" id="PRU00023"/>
    </source>
</evidence>
<dbReference type="InterPro" id="IPR000845">
    <property type="entry name" value="Nucleoside_phosphorylase_d"/>
</dbReference>
<feature type="repeat" description="ANK" evidence="3">
    <location>
        <begin position="900"/>
        <end position="932"/>
    </location>
</feature>
<comment type="caution">
    <text evidence="8">The sequence shown here is derived from an EMBL/GenBank/DDBJ whole genome shotgun (WGS) entry which is preliminary data.</text>
</comment>
<keyword evidence="9" id="KW-1185">Reference proteome</keyword>
<feature type="repeat" description="ANK" evidence="3">
    <location>
        <begin position="1162"/>
        <end position="1194"/>
    </location>
</feature>
<evidence type="ECO:0000256" key="4">
    <source>
        <dbReference type="SAM" id="MobiDB-lite"/>
    </source>
</evidence>
<dbReference type="PRINTS" id="PR01415">
    <property type="entry name" value="ANKYRIN"/>
</dbReference>
<dbReference type="Gene3D" id="1.25.40.20">
    <property type="entry name" value="Ankyrin repeat-containing domain"/>
    <property type="match status" value="4"/>
</dbReference>
<evidence type="ECO:0000256" key="1">
    <source>
        <dbReference type="ARBA" id="ARBA00022737"/>
    </source>
</evidence>
<dbReference type="InterPro" id="IPR027417">
    <property type="entry name" value="P-loop_NTPase"/>
</dbReference>
<sequence length="1223" mass="134440">MAAQTTTETRNHDEYTVGWVCALSKEQTAATAMLDQRHADLPKPPNDPNTYTLGSIGKHNIVIACLPEGEIGTNVAATTATWMISTFPLIKFGLMVGIGGGIPPKVRLGDVVISTPVGHYPGVVQWDLGKAEEGGHFKQIGSLNNPPTSLRTALAKLKTENELSGSKIPKYLDELKQKWPRLVPKYLRAESLEDVLFKADYGHVSENKNTTDCDVTPDSDEGEEEEEEEEEEESCKFCDRAKTVKRKIRDMRVHYGLIASGNRVIKDATFRNKLKKDLDGVLCVEMEAAGLMNNFPCIVIRGICDYADSHKNKDWQEHAAAVAAAFAKELLEYVQPGDVSGERPVKEILSQVLDDTSAIRENTTHTRAKLDRKEDVEILDWLTPIDYGPQQSDYLSRRQAETGNWLLQSEELLYWIATSKQTLFCPGMPGAGKTILTSIVVDFLNSRFDKDQEIGIAYIYCNFRRQHEQKIHDLLASVLKQLSQCRSSLPDSVKSLYELHKTKRTRPSLDEIIGLLQSVVAMHSRVFIIVDALDECLASDGCRARFLFELFSLQTRHGTNIFATSRFIPEIMDRFKTGLSIEIRASPDDVARYLEGHKVQLPSFVQRDRQLQEEILVGISKAVDGMFLLAQLYLGLLEDKLTLNDIRRAMDTFRKQGQGLDEDQKEQVLARAYEEAMERINGQMPGIRTLAMKVLLWITCAKRQLTTTELRHALATKTGKPELDDGDLPHVGDMVSVCAGLVTVDEESGIIRLVHYTTQEYLKQTHERWFRHPESIITTACVTYLSFTIFETGFCKTDHEFEERLRSSPFYDYAAHNWAHHARKDVTSNQVVISFLKSQAKVEASCQALMAAKESSSDLNYSQRMPKKMTGLHLTGLFGLSKAADMLLRLEHNPDLEDTYNRTPLWYAAQNGHKAVVEKLLAAGADVNAATKNGRTALQEASRGGHLEVVEKLLAAGADVDDGALQAAAGRGHLEVVEKLLAAGADISSRTHDGWTSLHGAAEGGHLEIVEKLLAAGADINALDGFGGWTALHGAAERGHLEIVEKLLAAGADINAFDDFGGWTALHGAAKGGYLEIVEKLLAAGADVNALGGFDEWTVLHGAAEGGHLEIVEKLLVAGADISSSTRDGWTPLHGAAERGYLEIVEKLLAVGADVNALGGFDEWTVLHGAAEGGHLEIVEKLLVAGADISSSTRDGWTPLHGAAEGGHLEIVEKLLAAGADKD</sequence>
<feature type="repeat" description="ANK" evidence="3">
    <location>
        <begin position="1195"/>
        <end position="1223"/>
    </location>
</feature>
<dbReference type="InterPro" id="IPR054471">
    <property type="entry name" value="GPIID_WHD"/>
</dbReference>
<feature type="repeat" description="ANK" evidence="3">
    <location>
        <begin position="1095"/>
        <end position="1127"/>
    </location>
</feature>
<accession>A0A8H4X3C4</accession>
<feature type="compositionally biased region" description="Acidic residues" evidence="4">
    <location>
        <begin position="215"/>
        <end position="233"/>
    </location>
</feature>
<feature type="region of interest" description="Disordered" evidence="4">
    <location>
        <begin position="208"/>
        <end position="233"/>
    </location>
</feature>
<feature type="domain" description="Nephrocystin 3-like N-terminal" evidence="7">
    <location>
        <begin position="402"/>
        <end position="566"/>
    </location>
</feature>
<dbReference type="Pfam" id="PF00023">
    <property type="entry name" value="Ank"/>
    <property type="match status" value="1"/>
</dbReference>
<dbReference type="OrthoDB" id="1577640at2759"/>
<dbReference type="Gene3D" id="3.40.50.300">
    <property type="entry name" value="P-loop containing nucleotide triphosphate hydrolases"/>
    <property type="match status" value="1"/>
</dbReference>